<feature type="chain" id="PRO_5002900131" evidence="2">
    <location>
        <begin position="18"/>
        <end position="124"/>
    </location>
</feature>
<organism evidence="3">
    <name type="scientific">Zea mays</name>
    <name type="common">Maize</name>
    <dbReference type="NCBI Taxonomy" id="4577"/>
    <lineage>
        <taxon>Eukaryota</taxon>
        <taxon>Viridiplantae</taxon>
        <taxon>Streptophyta</taxon>
        <taxon>Embryophyta</taxon>
        <taxon>Tracheophyta</taxon>
        <taxon>Spermatophyta</taxon>
        <taxon>Magnoliopsida</taxon>
        <taxon>Liliopsida</taxon>
        <taxon>Poales</taxon>
        <taxon>Poaceae</taxon>
        <taxon>PACMAD clade</taxon>
        <taxon>Panicoideae</taxon>
        <taxon>Andropogonodae</taxon>
        <taxon>Andropogoneae</taxon>
        <taxon>Tripsacinae</taxon>
        <taxon>Zea</taxon>
    </lineage>
</organism>
<evidence type="ECO:0000256" key="2">
    <source>
        <dbReference type="SAM" id="SignalP"/>
    </source>
</evidence>
<reference evidence="3" key="2">
    <citation type="submission" date="2012-06" db="EMBL/GenBank/DDBJ databases">
        <authorList>
            <person name="Yu Y."/>
            <person name="Currie J."/>
            <person name="Lomeli R."/>
            <person name="Angelova A."/>
            <person name="Collura K."/>
            <person name="Wissotski M."/>
            <person name="Campos D."/>
            <person name="Kudrna D."/>
            <person name="Golser W."/>
            <person name="Ashely E."/>
            <person name="Descour A."/>
            <person name="Fernandes J."/>
            <person name="Soderlund C."/>
            <person name="Walbot V."/>
        </authorList>
    </citation>
    <scope>NUCLEOTIDE SEQUENCE</scope>
    <source>
        <strain evidence="3">B73</strain>
    </source>
</reference>
<accession>C0PJR6</accession>
<reference evidence="3" key="1">
    <citation type="journal article" date="2009" name="PLoS Genet.">
        <title>Sequencing, mapping, and analysis of 27,455 maize full-length cDNAs.</title>
        <authorList>
            <person name="Soderlund C."/>
            <person name="Descour A."/>
            <person name="Kudrna D."/>
            <person name="Bomhoff M."/>
            <person name="Boyd L."/>
            <person name="Currie J."/>
            <person name="Angelova A."/>
            <person name="Collura K."/>
            <person name="Wissotski M."/>
            <person name="Ashley E."/>
            <person name="Morrow D."/>
            <person name="Fernandes J."/>
            <person name="Walbot V."/>
            <person name="Yu Y."/>
        </authorList>
    </citation>
    <scope>NUCLEOTIDE SEQUENCE</scope>
    <source>
        <strain evidence="3">B73</strain>
    </source>
</reference>
<dbReference type="EMBL" id="BT068535">
    <property type="protein sequence ID" value="ACN35432.1"/>
    <property type="molecule type" value="mRNA"/>
</dbReference>
<keyword evidence="2" id="KW-0732">Signal</keyword>
<evidence type="ECO:0000256" key="1">
    <source>
        <dbReference type="SAM" id="MobiDB-lite"/>
    </source>
</evidence>
<feature type="signal peptide" evidence="2">
    <location>
        <begin position="1"/>
        <end position="17"/>
    </location>
</feature>
<feature type="region of interest" description="Disordered" evidence="1">
    <location>
        <begin position="19"/>
        <end position="38"/>
    </location>
</feature>
<sequence>MIHVLVDLLGLTVLAEQAPQNTHPPHPQNLGGEPSLPGTPALAVSRVPSLLLGLMCPSCTGPRVNLLRLPDDKPILNQLPDVLACKYCKNMVCLFPFKKLEQNSKHRNNYNCLHFQYDNPLCET</sequence>
<proteinExistence type="evidence at transcript level"/>
<dbReference type="AlphaFoldDB" id="C0PJR6"/>
<protein>
    <submittedName>
        <fullName evidence="3">Uncharacterized protein</fullName>
    </submittedName>
</protein>
<evidence type="ECO:0000313" key="3">
    <source>
        <dbReference type="EMBL" id="ACN35432.1"/>
    </source>
</evidence>
<name>C0PJR6_MAIZE</name>